<dbReference type="EMBL" id="HBUE01081069">
    <property type="protein sequence ID" value="CAG6477484.1"/>
    <property type="molecule type" value="Transcribed_RNA"/>
</dbReference>
<dbReference type="AlphaFoldDB" id="A0A8D8BP04"/>
<protein>
    <submittedName>
        <fullName evidence="2">(northern house mosquito) hypothetical protein</fullName>
    </submittedName>
</protein>
<dbReference type="EMBL" id="HBUE01081068">
    <property type="protein sequence ID" value="CAG6477482.1"/>
    <property type="molecule type" value="Transcribed_RNA"/>
</dbReference>
<organism evidence="2">
    <name type="scientific">Culex pipiens</name>
    <name type="common">House mosquito</name>
    <dbReference type="NCBI Taxonomy" id="7175"/>
    <lineage>
        <taxon>Eukaryota</taxon>
        <taxon>Metazoa</taxon>
        <taxon>Ecdysozoa</taxon>
        <taxon>Arthropoda</taxon>
        <taxon>Hexapoda</taxon>
        <taxon>Insecta</taxon>
        <taxon>Pterygota</taxon>
        <taxon>Neoptera</taxon>
        <taxon>Endopterygota</taxon>
        <taxon>Diptera</taxon>
        <taxon>Nematocera</taxon>
        <taxon>Culicoidea</taxon>
        <taxon>Culicidae</taxon>
        <taxon>Culicinae</taxon>
        <taxon>Culicini</taxon>
        <taxon>Culex</taxon>
        <taxon>Culex</taxon>
    </lineage>
</organism>
<sequence>MSYFCCKSECAIVIGGRRRSPEEEYRSVASSQRSTRTKRRKRKKNTTARKKLRSGVQRKLVDKVENNFRSVGTRRRSPDWTGATERRLAETQTATTKEHGAQTVDPAAAEATVRRAVQRSLSKLYRIYVQQRRNYIFSCTLHDCWRVHVHRDRR</sequence>
<name>A0A8D8BP04_CULPI</name>
<accession>A0A8D8BP04</accession>
<proteinExistence type="predicted"/>
<evidence type="ECO:0000313" key="2">
    <source>
        <dbReference type="EMBL" id="CAG6477484.1"/>
    </source>
</evidence>
<reference evidence="2" key="1">
    <citation type="submission" date="2021-05" db="EMBL/GenBank/DDBJ databases">
        <authorList>
            <person name="Alioto T."/>
            <person name="Alioto T."/>
            <person name="Gomez Garrido J."/>
        </authorList>
    </citation>
    <scope>NUCLEOTIDE SEQUENCE</scope>
</reference>
<feature type="region of interest" description="Disordered" evidence="1">
    <location>
        <begin position="21"/>
        <end position="85"/>
    </location>
</feature>
<feature type="compositionally biased region" description="Basic residues" evidence="1">
    <location>
        <begin position="35"/>
        <end position="53"/>
    </location>
</feature>
<evidence type="ECO:0000256" key="1">
    <source>
        <dbReference type="SAM" id="MobiDB-lite"/>
    </source>
</evidence>